<gene>
    <name evidence="1" type="ORF">MRB53_007432</name>
</gene>
<accession>A0ACC2MIZ4</accession>
<name>A0ACC2MIZ4_PERAE</name>
<comment type="caution">
    <text evidence="1">The sequence shown here is derived from an EMBL/GenBank/DDBJ whole genome shotgun (WGS) entry which is preliminary data.</text>
</comment>
<protein>
    <submittedName>
        <fullName evidence="1">Uncharacterized protein</fullName>
    </submittedName>
</protein>
<proteinExistence type="predicted"/>
<sequence>MSKKRATILAIRSSVAALSKVRCSNYNLLHFVKTSTFIRHTSTAAATPDGRTYVEKDPHDQHSPNGDFHQNPDVVNRENLRSIHQEPRRENPREFWGNNPDGFYRENNSRQEFQRKPIGVNPRQEVQQNPNGFYRESPGQRFQQNPDGVYGDNSSRQDFQQKPIAGLNSLDSLRSPNGFYTDYRTLEPSQNPYGHYIDNPPREGFRQYDPGHYQERPPQEGFQQYGDGNSGQNRRDPVQQHPHRFSYGENRKEDFQQNRNISPREGPVEFQKNSNGLYRDNRVEFQQHSHGYSREIPGDYQQNTNPYRGANHPRGGFHQHPNGHQGENPREDFQQNSTGFHRFSSNAIQQNSNGYSGGNPREFQQSQSGFQREMDNMNAAGSVQPSGEAVESVESSGYKGTLDELDDFCKEGKAKEAVEVLNLIQNQGTVVDLQRYLRLLQVCGDAKSPEAAKTVHVHISRSMVRVEVKVNNRILEMYFKCGCVDDAYQLFEKMPERNMSSWDTMITGLANNGLGENAIDVFSQFKQVGLRPDARLFISVFLACTVLNAVDEGMLHFESMNKDYGIVPTMDHYVGVVDMLGKAGYLDEAMEFVEEMPFEPSADVWETLMNLCRLHGNIELGDRCAELVEHLDPSRLTEQSKEGLVPVKASDLEKEKEKKKLSGQKLLEVRTKVHEYRAGDTSHPEKDRIYAQLSNLRGQMREAGYVPDTKFVLHDIDQESKEEALLYHSERLAVSYGLISSPARSPIRIIKNLRICGDCHNALKIISKLVGREFIVRDAKRFHHFRDGLCSCGDYWLAFDKMQSDCTDEFQGEMALDPSTQEILIQYIFGGHLKSQVDELMGDMQSVVPLYS</sequence>
<organism evidence="1 2">
    <name type="scientific">Persea americana</name>
    <name type="common">Avocado</name>
    <dbReference type="NCBI Taxonomy" id="3435"/>
    <lineage>
        <taxon>Eukaryota</taxon>
        <taxon>Viridiplantae</taxon>
        <taxon>Streptophyta</taxon>
        <taxon>Embryophyta</taxon>
        <taxon>Tracheophyta</taxon>
        <taxon>Spermatophyta</taxon>
        <taxon>Magnoliopsida</taxon>
        <taxon>Magnoliidae</taxon>
        <taxon>Laurales</taxon>
        <taxon>Lauraceae</taxon>
        <taxon>Persea</taxon>
    </lineage>
</organism>
<dbReference type="EMBL" id="CM056810">
    <property type="protein sequence ID" value="KAJ8645684.1"/>
    <property type="molecule type" value="Genomic_DNA"/>
</dbReference>
<evidence type="ECO:0000313" key="1">
    <source>
        <dbReference type="EMBL" id="KAJ8645684.1"/>
    </source>
</evidence>
<keyword evidence="2" id="KW-1185">Reference proteome</keyword>
<dbReference type="Proteomes" id="UP001234297">
    <property type="component" value="Chromosome 2"/>
</dbReference>
<reference evidence="1 2" key="1">
    <citation type="journal article" date="2022" name="Hortic Res">
        <title>A haplotype resolved chromosomal level avocado genome allows analysis of novel avocado genes.</title>
        <authorList>
            <person name="Nath O."/>
            <person name="Fletcher S.J."/>
            <person name="Hayward A."/>
            <person name="Shaw L.M."/>
            <person name="Masouleh A.K."/>
            <person name="Furtado A."/>
            <person name="Henry R.J."/>
            <person name="Mitter N."/>
        </authorList>
    </citation>
    <scope>NUCLEOTIDE SEQUENCE [LARGE SCALE GENOMIC DNA]</scope>
    <source>
        <strain evidence="2">cv. Hass</strain>
    </source>
</reference>
<evidence type="ECO:0000313" key="2">
    <source>
        <dbReference type="Proteomes" id="UP001234297"/>
    </source>
</evidence>